<comment type="caution">
    <text evidence="3">The sequence shown here is derived from an EMBL/GenBank/DDBJ whole genome shotgun (WGS) entry which is preliminary data.</text>
</comment>
<keyword evidence="2" id="KW-0732">Signal</keyword>
<organism evidence="3 4">
    <name type="scientific">Meloidogyne enterolobii</name>
    <name type="common">Root-knot nematode worm</name>
    <name type="synonym">Meloidogyne mayaguensis</name>
    <dbReference type="NCBI Taxonomy" id="390850"/>
    <lineage>
        <taxon>Eukaryota</taxon>
        <taxon>Metazoa</taxon>
        <taxon>Ecdysozoa</taxon>
        <taxon>Nematoda</taxon>
        <taxon>Chromadorea</taxon>
        <taxon>Rhabditida</taxon>
        <taxon>Tylenchina</taxon>
        <taxon>Tylenchomorpha</taxon>
        <taxon>Tylenchoidea</taxon>
        <taxon>Meloidogynidae</taxon>
        <taxon>Meloidogyninae</taxon>
        <taxon>Meloidogyne</taxon>
    </lineage>
</organism>
<evidence type="ECO:0000256" key="2">
    <source>
        <dbReference type="SAM" id="SignalP"/>
    </source>
</evidence>
<accession>A0A6V7TXT6</accession>
<feature type="chain" id="PRO_5028363706" evidence="2">
    <location>
        <begin position="22"/>
        <end position="76"/>
    </location>
</feature>
<name>A0A6V7TXT6_MELEN</name>
<dbReference type="AlphaFoldDB" id="A0A6V7TXT6"/>
<dbReference type="EMBL" id="CAJEWN010000019">
    <property type="protein sequence ID" value="CAD2137151.1"/>
    <property type="molecule type" value="Genomic_DNA"/>
</dbReference>
<sequence>MAKFFLIFILLIFIFINSSYASSSGYVGNWRKHTPQEIAEAEAKKAAKKEQELREMRERAAKAEKKKREKKNGSTN</sequence>
<proteinExistence type="predicted"/>
<protein>
    <submittedName>
        <fullName evidence="3">Uncharacterized protein</fullName>
    </submittedName>
</protein>
<gene>
    <name evidence="3" type="ORF">MENT_LOCUS5335</name>
</gene>
<feature type="signal peptide" evidence="2">
    <location>
        <begin position="1"/>
        <end position="21"/>
    </location>
</feature>
<dbReference type="Proteomes" id="UP000580250">
    <property type="component" value="Unassembled WGS sequence"/>
</dbReference>
<evidence type="ECO:0000313" key="3">
    <source>
        <dbReference type="EMBL" id="CAD2137151.1"/>
    </source>
</evidence>
<evidence type="ECO:0000256" key="1">
    <source>
        <dbReference type="SAM" id="MobiDB-lite"/>
    </source>
</evidence>
<evidence type="ECO:0000313" key="4">
    <source>
        <dbReference type="Proteomes" id="UP000580250"/>
    </source>
</evidence>
<feature type="region of interest" description="Disordered" evidence="1">
    <location>
        <begin position="41"/>
        <end position="76"/>
    </location>
</feature>
<reference evidence="3 4" key="1">
    <citation type="submission" date="2020-08" db="EMBL/GenBank/DDBJ databases">
        <authorList>
            <person name="Koutsovoulos G."/>
            <person name="Danchin GJ E."/>
        </authorList>
    </citation>
    <scope>NUCLEOTIDE SEQUENCE [LARGE SCALE GENOMIC DNA]</scope>
</reference>
<feature type="compositionally biased region" description="Basic and acidic residues" evidence="1">
    <location>
        <begin position="41"/>
        <end position="63"/>
    </location>
</feature>